<protein>
    <submittedName>
        <fullName evidence="1">UPF0271 protein</fullName>
    </submittedName>
</protein>
<dbReference type="InterPro" id="IPR005501">
    <property type="entry name" value="LamB/YcsF/PxpA-like"/>
</dbReference>
<accession>A0A1I7DMT5</accession>
<dbReference type="STRING" id="305507.SAMN04489724_4172"/>
<evidence type="ECO:0000313" key="2">
    <source>
        <dbReference type="Proteomes" id="UP000199673"/>
    </source>
</evidence>
<sequence>MKKLPEINCDLGEGMPNEEQIFQFIDTASIACGGHFGDENSIIESLELAVKYKKKVGAHPSYPDQKNFGRKTMKISDKELKKSILIQILKFEQLAEKSGVQMDHIKFHGALYNEAAKDAELADSLTDFIANHFQNTPIFAPPHSQLEKYLNLKNLHQRVEVFGDRRYLDNYQLVPRSVFGSHLISESEILPPLKLLIENGYLLSDSGKKLPFEADTICFHGDNPGIQDFLPSIRKKFWT</sequence>
<dbReference type="Gene3D" id="3.20.20.370">
    <property type="entry name" value="Glycoside hydrolase/deacetylase"/>
    <property type="match status" value="1"/>
</dbReference>
<dbReference type="PANTHER" id="PTHR30292">
    <property type="entry name" value="UNCHARACTERIZED PROTEIN YBGL-RELATED"/>
    <property type="match status" value="1"/>
</dbReference>
<dbReference type="PANTHER" id="PTHR30292:SF0">
    <property type="entry name" value="5-OXOPROLINASE SUBUNIT A"/>
    <property type="match status" value="1"/>
</dbReference>
<evidence type="ECO:0000313" key="1">
    <source>
        <dbReference type="EMBL" id="SFU12957.1"/>
    </source>
</evidence>
<dbReference type="RefSeq" id="WP_091696949.1">
    <property type="nucleotide sequence ID" value="NZ_FPBF01000007.1"/>
</dbReference>
<dbReference type="InterPro" id="IPR011330">
    <property type="entry name" value="Glyco_hydro/deAcase_b/a-brl"/>
</dbReference>
<dbReference type="CDD" id="cd10801">
    <property type="entry name" value="LamB_YcsF_like_1"/>
    <property type="match status" value="1"/>
</dbReference>
<organism evidence="1 2">
    <name type="scientific">Algoriphagus locisalis</name>
    <dbReference type="NCBI Taxonomy" id="305507"/>
    <lineage>
        <taxon>Bacteria</taxon>
        <taxon>Pseudomonadati</taxon>
        <taxon>Bacteroidota</taxon>
        <taxon>Cytophagia</taxon>
        <taxon>Cytophagales</taxon>
        <taxon>Cyclobacteriaceae</taxon>
        <taxon>Algoriphagus</taxon>
    </lineage>
</organism>
<dbReference type="AlphaFoldDB" id="A0A1I7DMT5"/>
<dbReference type="Proteomes" id="UP000199673">
    <property type="component" value="Unassembled WGS sequence"/>
</dbReference>
<proteinExistence type="predicted"/>
<gene>
    <name evidence="1" type="ORF">SAMN04489724_4172</name>
</gene>
<dbReference type="Pfam" id="PF03746">
    <property type="entry name" value="LamB_YcsF"/>
    <property type="match status" value="1"/>
</dbReference>
<dbReference type="OrthoDB" id="9773478at2"/>
<dbReference type="EMBL" id="FPBF01000007">
    <property type="protein sequence ID" value="SFU12957.1"/>
    <property type="molecule type" value="Genomic_DNA"/>
</dbReference>
<reference evidence="2" key="1">
    <citation type="submission" date="2016-10" db="EMBL/GenBank/DDBJ databases">
        <authorList>
            <person name="Varghese N."/>
            <person name="Submissions S."/>
        </authorList>
    </citation>
    <scope>NUCLEOTIDE SEQUENCE [LARGE SCALE GENOMIC DNA]</scope>
    <source>
        <strain evidence="2">DSM 23445</strain>
    </source>
</reference>
<name>A0A1I7DMT5_9BACT</name>
<dbReference type="SUPFAM" id="SSF88713">
    <property type="entry name" value="Glycoside hydrolase/deacetylase"/>
    <property type="match status" value="1"/>
</dbReference>
<dbReference type="GO" id="GO:0005975">
    <property type="term" value="P:carbohydrate metabolic process"/>
    <property type="evidence" value="ECO:0007669"/>
    <property type="project" value="InterPro"/>
</dbReference>
<keyword evidence="2" id="KW-1185">Reference proteome</keyword>